<protein>
    <submittedName>
        <fullName evidence="4">Fibronectin type III domain-containing protein</fullName>
    </submittedName>
</protein>
<dbReference type="PROSITE" id="PS50853">
    <property type="entry name" value="FN3"/>
    <property type="match status" value="2"/>
</dbReference>
<dbReference type="Proteomes" id="UP001203687">
    <property type="component" value="Unassembled WGS sequence"/>
</dbReference>
<organism evidence="4 5">
    <name type="scientific">Psychroserpens algicola</name>
    <dbReference type="NCBI Taxonomy" id="1719034"/>
    <lineage>
        <taxon>Bacteria</taxon>
        <taxon>Pseudomonadati</taxon>
        <taxon>Bacteroidota</taxon>
        <taxon>Flavobacteriia</taxon>
        <taxon>Flavobacteriales</taxon>
        <taxon>Flavobacteriaceae</taxon>
        <taxon>Psychroserpens</taxon>
    </lineage>
</organism>
<evidence type="ECO:0000259" key="3">
    <source>
        <dbReference type="PROSITE" id="PS50853"/>
    </source>
</evidence>
<keyword evidence="5" id="KW-1185">Reference proteome</keyword>
<feature type="domain" description="Fibronectin type-III" evidence="3">
    <location>
        <begin position="30"/>
        <end position="119"/>
    </location>
</feature>
<dbReference type="Pfam" id="PF00041">
    <property type="entry name" value="fn3"/>
    <property type="match status" value="2"/>
</dbReference>
<name>A0ABT0H9W8_9FLAO</name>
<evidence type="ECO:0000313" key="5">
    <source>
        <dbReference type="Proteomes" id="UP001203687"/>
    </source>
</evidence>
<evidence type="ECO:0000256" key="2">
    <source>
        <dbReference type="SAM" id="SignalP"/>
    </source>
</evidence>
<feature type="signal peptide" evidence="2">
    <location>
        <begin position="1"/>
        <end position="17"/>
    </location>
</feature>
<sequence length="511" mass="56068">MLKKTGLLLMLIIFVLACNNDDDLVAACDAVTNVSVNDVTDNSVTISWDDANTTGSYILEYGIAGFPLGSGTTLSTTNTSTALTGLDDNATYDVYIQTICSETNVSMYTDVFTFTTSILPCEAVTNLNASMITDTSALIAWEDTVNVTGTYELEYGASGFTVGSGTSVSVTETSIEITGLNPYTDYDVYVKVICEVGNESSNSDVLSFTTLAIPVIPEFRPTLSELNLFNGDLENLEITPYGFEYDLSTKLFTDYAHKQRFIVLPTGEKLTYVNDGLPLFPDNTIIVKTFFYNNDETDLTLGRNIIETRILIKIDGSWETGNYIWNASQTEATLDSDGATVPVSWVDSEGESQSINYEIPSSVQCFICHSNNSETTPIGPKLRTLNFEVNGSNQLQALIDNEMINGLSDPTSVNTLPNSEDTSLTLDRRARAYMDINCAHCHTQGGFCEEQSTLRLSYETAFGESNILERKNSILTRIQNTIPEYGMPYIGTTILHDEGVALLLEYLDTLD</sequence>
<reference evidence="4" key="1">
    <citation type="submission" date="2022-04" db="EMBL/GenBank/DDBJ databases">
        <authorList>
            <person name="Ren T."/>
        </authorList>
    </citation>
    <scope>NUCLEOTIDE SEQUENCE</scope>
    <source>
        <strain evidence="4">F63249</strain>
    </source>
</reference>
<gene>
    <name evidence="4" type="ORF">MUY34_09160</name>
</gene>
<dbReference type="CDD" id="cd00063">
    <property type="entry name" value="FN3"/>
    <property type="match status" value="2"/>
</dbReference>
<dbReference type="RefSeq" id="WP_248412809.1">
    <property type="nucleotide sequence ID" value="NZ_JALPQF010000008.1"/>
</dbReference>
<dbReference type="PANTHER" id="PTHR46708">
    <property type="entry name" value="TENASCIN"/>
    <property type="match status" value="1"/>
</dbReference>
<dbReference type="PANTHER" id="PTHR46708:SF2">
    <property type="entry name" value="FIBRONECTIN TYPE-III DOMAIN-CONTAINING PROTEIN"/>
    <property type="match status" value="1"/>
</dbReference>
<evidence type="ECO:0000313" key="4">
    <source>
        <dbReference type="EMBL" id="MCK8480789.1"/>
    </source>
</evidence>
<comment type="caution">
    <text evidence="4">The sequence shown here is derived from an EMBL/GenBank/DDBJ whole genome shotgun (WGS) entry which is preliminary data.</text>
</comment>
<keyword evidence="1" id="KW-0677">Repeat</keyword>
<proteinExistence type="predicted"/>
<feature type="domain" description="Fibronectin type-III" evidence="3">
    <location>
        <begin position="123"/>
        <end position="213"/>
    </location>
</feature>
<dbReference type="InterPro" id="IPR036116">
    <property type="entry name" value="FN3_sf"/>
</dbReference>
<dbReference type="EMBL" id="JALPQF010000008">
    <property type="protein sequence ID" value="MCK8480789.1"/>
    <property type="molecule type" value="Genomic_DNA"/>
</dbReference>
<dbReference type="SMART" id="SM00060">
    <property type="entry name" value="FN3"/>
    <property type="match status" value="2"/>
</dbReference>
<accession>A0ABT0H9W8</accession>
<dbReference type="Gene3D" id="2.60.40.10">
    <property type="entry name" value="Immunoglobulins"/>
    <property type="match status" value="2"/>
</dbReference>
<dbReference type="InterPro" id="IPR013783">
    <property type="entry name" value="Ig-like_fold"/>
</dbReference>
<feature type="chain" id="PRO_5045562059" evidence="2">
    <location>
        <begin position="18"/>
        <end position="511"/>
    </location>
</feature>
<keyword evidence="2" id="KW-0732">Signal</keyword>
<evidence type="ECO:0000256" key="1">
    <source>
        <dbReference type="ARBA" id="ARBA00022737"/>
    </source>
</evidence>
<dbReference type="InterPro" id="IPR050991">
    <property type="entry name" value="ECM_Regulatory_Proteins"/>
</dbReference>
<dbReference type="InterPro" id="IPR003961">
    <property type="entry name" value="FN3_dom"/>
</dbReference>
<dbReference type="PROSITE" id="PS51257">
    <property type="entry name" value="PROKAR_LIPOPROTEIN"/>
    <property type="match status" value="1"/>
</dbReference>
<dbReference type="SUPFAM" id="SSF49265">
    <property type="entry name" value="Fibronectin type III"/>
    <property type="match status" value="1"/>
</dbReference>